<dbReference type="PANTHER" id="PTHR37984">
    <property type="entry name" value="PROTEIN CBG26694"/>
    <property type="match status" value="1"/>
</dbReference>
<dbReference type="Proteomes" id="UP000327044">
    <property type="component" value="Unassembled WGS sequence"/>
</dbReference>
<name>A0A5N4AS90_PHOPY</name>
<dbReference type="PANTHER" id="PTHR37984:SF5">
    <property type="entry name" value="PROTEIN NYNRIN-LIKE"/>
    <property type="match status" value="1"/>
</dbReference>
<evidence type="ECO:0008006" key="3">
    <source>
        <dbReference type="Google" id="ProtNLM"/>
    </source>
</evidence>
<keyword evidence="2" id="KW-1185">Reference proteome</keyword>
<gene>
    <name evidence="1" type="ORF">PPYR_05931</name>
</gene>
<dbReference type="Gene3D" id="3.30.420.10">
    <property type="entry name" value="Ribonuclease H-like superfamily/Ribonuclease H"/>
    <property type="match status" value="1"/>
</dbReference>
<dbReference type="GO" id="GO:0003676">
    <property type="term" value="F:nucleic acid binding"/>
    <property type="evidence" value="ECO:0007669"/>
    <property type="project" value="InterPro"/>
</dbReference>
<evidence type="ECO:0000313" key="1">
    <source>
        <dbReference type="EMBL" id="KAB0800191.1"/>
    </source>
</evidence>
<accession>A0A5N4AS90</accession>
<reference evidence="1 2" key="1">
    <citation type="journal article" date="2018" name="Elife">
        <title>Firefly genomes illuminate parallel origins of bioluminescence in beetles.</title>
        <authorList>
            <person name="Fallon T.R."/>
            <person name="Lower S.E."/>
            <person name="Chang C.H."/>
            <person name="Bessho-Uehara M."/>
            <person name="Martin G.J."/>
            <person name="Bewick A.J."/>
            <person name="Behringer M."/>
            <person name="Debat H.J."/>
            <person name="Wong I."/>
            <person name="Day J.C."/>
            <person name="Suvorov A."/>
            <person name="Silva C.J."/>
            <person name="Stanger-Hall K.F."/>
            <person name="Hall D.W."/>
            <person name="Schmitz R.J."/>
            <person name="Nelson D.R."/>
            <person name="Lewis S.M."/>
            <person name="Shigenobu S."/>
            <person name="Bybee S.M."/>
            <person name="Larracuente A.M."/>
            <person name="Oba Y."/>
            <person name="Weng J.K."/>
        </authorList>
    </citation>
    <scope>NUCLEOTIDE SEQUENCE [LARGE SCALE GENOMIC DNA]</scope>
    <source>
        <strain evidence="1">1611_PpyrPB1</strain>
        <tissue evidence="1">Whole body</tissue>
    </source>
</reference>
<dbReference type="InterPro" id="IPR012337">
    <property type="entry name" value="RNaseH-like_sf"/>
</dbReference>
<proteinExistence type="predicted"/>
<dbReference type="AlphaFoldDB" id="A0A5N4AS90"/>
<dbReference type="InterPro" id="IPR050951">
    <property type="entry name" value="Retrovirus_Pol_polyprotein"/>
</dbReference>
<protein>
    <recommendedName>
        <fullName evidence="3">Integrase catalytic domain-containing protein</fullName>
    </recommendedName>
</protein>
<sequence length="204" mass="23513">MSVGEIIVPICVMGRVKLINILVVPDLCTTLILGMDFWVAMDIVPDLKRNEWHFGEPSHIAVSGIDKENVFLLFGAPQYVICDNGVQMRSKEFEKLCKKYSVKISYTPLYYPRADPCERVNRVVKTMISSYVKDDHRKWDENISAIACAIRTASSEATGYSPYFINFGREYVLSGEEFSRRAVRENKSITYDQTMHRRILRKKN</sequence>
<dbReference type="EMBL" id="VVIM01000004">
    <property type="protein sequence ID" value="KAB0800191.1"/>
    <property type="molecule type" value="Genomic_DNA"/>
</dbReference>
<dbReference type="InParanoid" id="A0A5N4AS90"/>
<comment type="caution">
    <text evidence="1">The sequence shown here is derived from an EMBL/GenBank/DDBJ whole genome shotgun (WGS) entry which is preliminary data.</text>
</comment>
<evidence type="ECO:0000313" key="2">
    <source>
        <dbReference type="Proteomes" id="UP000327044"/>
    </source>
</evidence>
<dbReference type="InterPro" id="IPR036397">
    <property type="entry name" value="RNaseH_sf"/>
</dbReference>
<organism evidence="1 2">
    <name type="scientific">Photinus pyralis</name>
    <name type="common">Common eastern firefly</name>
    <name type="synonym">Lampyris pyralis</name>
    <dbReference type="NCBI Taxonomy" id="7054"/>
    <lineage>
        <taxon>Eukaryota</taxon>
        <taxon>Metazoa</taxon>
        <taxon>Ecdysozoa</taxon>
        <taxon>Arthropoda</taxon>
        <taxon>Hexapoda</taxon>
        <taxon>Insecta</taxon>
        <taxon>Pterygota</taxon>
        <taxon>Neoptera</taxon>
        <taxon>Endopterygota</taxon>
        <taxon>Coleoptera</taxon>
        <taxon>Polyphaga</taxon>
        <taxon>Elateriformia</taxon>
        <taxon>Elateroidea</taxon>
        <taxon>Lampyridae</taxon>
        <taxon>Lampyrinae</taxon>
        <taxon>Photinus</taxon>
    </lineage>
</organism>
<dbReference type="SUPFAM" id="SSF53098">
    <property type="entry name" value="Ribonuclease H-like"/>
    <property type="match status" value="1"/>
</dbReference>